<reference evidence="3" key="1">
    <citation type="journal article" date="2019" name="Int. J. Syst. Evol. Microbiol.">
        <title>The Global Catalogue of Microorganisms (GCM) 10K type strain sequencing project: providing services to taxonomists for standard genome sequencing and annotation.</title>
        <authorList>
            <consortium name="The Broad Institute Genomics Platform"/>
            <consortium name="The Broad Institute Genome Sequencing Center for Infectious Disease"/>
            <person name="Wu L."/>
            <person name="Ma J."/>
        </authorList>
    </citation>
    <scope>NUCLEOTIDE SEQUENCE [LARGE SCALE GENOMIC DNA]</scope>
    <source>
        <strain evidence="3">KCTC 42964</strain>
    </source>
</reference>
<dbReference type="InterPro" id="IPR021730">
    <property type="entry name" value="YdbH"/>
</dbReference>
<dbReference type="EMBL" id="JBHRTR010000054">
    <property type="protein sequence ID" value="MFC3230938.1"/>
    <property type="molecule type" value="Genomic_DNA"/>
</dbReference>
<comment type="caution">
    <text evidence="2">The sequence shown here is derived from an EMBL/GenBank/DDBJ whole genome shotgun (WGS) entry which is preliminary data.</text>
</comment>
<name>A0ABV7L9A1_9PROT</name>
<sequence length="1130" mass="113560">MRWLWIIPAALCGLLLVAATAFWFARLPLANGLLAAALDRAGIAGAAEVVRLDWDGAALRDVDLGGHRAERIEIAYAPRDLVAAGRVDGIGIHGLRLSVDLTADHPLGPLPDRLAALFAGDPTAPPTAGLPALPALRLDDARIALQTARGALELALTGGIAAPDATGAQAVDLSLVSRPGDGAEGNRGLPPRLAGRLQGIYIPGDGNGTDLSLILSSGDSPAAEGLDLAAEAAIAGGDLSLSLDLSGGAPVAAGLAGLPAEMQPAAGRVGLDAAATVPAEPVLAGHTGRLPALLRAADARLEVAGLSLPGRLQGLDLQAAARLDPGRQDGRLLLLPARISVAVLDPAWLAGLGLPQPVAAALQSGGTIDIGSSGPAPVVLTPDPATGLAGGAMAAVLDIEAGLTAAAGGRLGARLQGQVRAPSDAPAAEAAASPPVTGRIGGQLTATDLDLPGLANVAAASLPFAAQLQAEGLAVDLQAPLSAEGLRLAPTLAATLVPAGWEEVVSRPFDLSAAGAQGRDAGLSATGGGWRLTLPPQLRLQSGATVLEAGLDGSIAFGADGQPAQMQVDIADAGLRALPTPAGEVRSLALSGSLQGAPRAMAGDFRLRADLDRLDTAGAAGSPALEAELSAGLAWDERALTLYLTAPGSLVASGLGAPDGPRVERAALTLADVSLAQTAAGLQLTADGSLAPLQADLDGDGRFDDLQAQAERMHLDLTLPGTGSPQGRVQLSGLQAALSGQGVALDGGAATVDLADGIASLDMTGGGLRSTAPAPLFPPLSITGQARLGAAEATWRARLRGLNGALEANLSGRQDLAQDRGTAQIRLEPLRFGAGGVQPGDLNESLAVLEQAGGSLSGQADLKLGAGIDGSARLRLSDIGFTVAGTIVEGLDLELALDRLMPPASPPGQAFSVDRIDAGVALQDLTGTLRLQPAAGGSELLVEQAQAAFLGGRLRLQDAVIDPMAARYDLALQLEEVDLERLLALADMEEVSGTGRISGTIPVTVADGTVVVRDGALDALAPGVVAFRSDAARRALASGGEQVDLLLQALEDFHYDVLRMTVDKPADGESRVFLKLEGSNPAVLDGHPFVLNISLTSNVAPLLAALSRGTEISSRLVQQLLGGLVAGAAR</sequence>
<dbReference type="Pfam" id="PF11739">
    <property type="entry name" value="YdbH-like"/>
    <property type="match status" value="1"/>
</dbReference>
<accession>A0ABV7L9A1</accession>
<dbReference type="RefSeq" id="WP_379906407.1">
    <property type="nucleotide sequence ID" value="NZ_JBHRTR010000054.1"/>
</dbReference>
<evidence type="ECO:0000313" key="3">
    <source>
        <dbReference type="Proteomes" id="UP001595528"/>
    </source>
</evidence>
<proteinExistence type="predicted"/>
<feature type="compositionally biased region" description="Low complexity" evidence="1">
    <location>
        <begin position="417"/>
        <end position="435"/>
    </location>
</feature>
<organism evidence="2 3">
    <name type="scientific">Marinibaculum pumilum</name>
    <dbReference type="NCBI Taxonomy" id="1766165"/>
    <lineage>
        <taxon>Bacteria</taxon>
        <taxon>Pseudomonadati</taxon>
        <taxon>Pseudomonadota</taxon>
        <taxon>Alphaproteobacteria</taxon>
        <taxon>Rhodospirillales</taxon>
        <taxon>Rhodospirillaceae</taxon>
        <taxon>Marinibaculum</taxon>
    </lineage>
</organism>
<dbReference type="Proteomes" id="UP001595528">
    <property type="component" value="Unassembled WGS sequence"/>
</dbReference>
<feature type="region of interest" description="Disordered" evidence="1">
    <location>
        <begin position="417"/>
        <end position="439"/>
    </location>
</feature>
<keyword evidence="3" id="KW-1185">Reference proteome</keyword>
<protein>
    <submittedName>
        <fullName evidence="2">YdbH domain-containing protein</fullName>
    </submittedName>
</protein>
<evidence type="ECO:0000313" key="2">
    <source>
        <dbReference type="EMBL" id="MFC3230938.1"/>
    </source>
</evidence>
<evidence type="ECO:0000256" key="1">
    <source>
        <dbReference type="SAM" id="MobiDB-lite"/>
    </source>
</evidence>
<gene>
    <name evidence="2" type="ORF">ACFOGJ_27075</name>
</gene>